<dbReference type="Pfam" id="PF13508">
    <property type="entry name" value="Acetyltransf_7"/>
    <property type="match status" value="1"/>
</dbReference>
<keyword evidence="5" id="KW-1185">Reference proteome</keyword>
<name>A0A918HX00_9ACTN</name>
<feature type="domain" description="N-acetyltransferase" evidence="3">
    <location>
        <begin position="19"/>
        <end position="166"/>
    </location>
</feature>
<dbReference type="SUPFAM" id="SSF55729">
    <property type="entry name" value="Acyl-CoA N-acyltransferases (Nat)"/>
    <property type="match status" value="2"/>
</dbReference>
<dbReference type="InterPro" id="IPR000182">
    <property type="entry name" value="GNAT_dom"/>
</dbReference>
<accession>A0A918HX00</accession>
<sequence>MRAGPPGPDSGRMQTGPIPTVRAARTDDAPQICELLNTIDTIEIGAPETDLHTVEADLTHSEVDLAQDSWLAFAEGRLVAYALVWSDSGGERVDIDHYVLPDHQAAGERLLELAGERCRRMARDNGATRAVVHLHLNQRPTTDTGILVRRGWHTVRRYQVMVRDLTPHQEPLPEPPAGVTLRACTDEADRRRAHALVEETFAEHFDHQPRTYEQWLEDIDAARLDWSLVWVASTRDTGDAAVLLSRNDRAGMGWVRNLGVVKAARGRGLGGHLLRHAFGVYAALGRDKLGLGVDTLNETGALRLYEAHGMRTHYAVDTWEVTLPVSGH</sequence>
<evidence type="ECO:0000313" key="5">
    <source>
        <dbReference type="Proteomes" id="UP000636661"/>
    </source>
</evidence>
<feature type="domain" description="N-acetyltransferase" evidence="3">
    <location>
        <begin position="179"/>
        <end position="328"/>
    </location>
</feature>
<keyword evidence="1" id="KW-0808">Transferase</keyword>
<dbReference type="PANTHER" id="PTHR43877">
    <property type="entry name" value="AMINOALKYLPHOSPHONATE N-ACETYLTRANSFERASE-RELATED-RELATED"/>
    <property type="match status" value="1"/>
</dbReference>
<dbReference type="PANTHER" id="PTHR43877:SF2">
    <property type="entry name" value="AMINOALKYLPHOSPHONATE N-ACETYLTRANSFERASE-RELATED"/>
    <property type="match status" value="1"/>
</dbReference>
<reference evidence="4" key="2">
    <citation type="submission" date="2020-09" db="EMBL/GenBank/DDBJ databases">
        <authorList>
            <person name="Sun Q."/>
            <person name="Ohkuma M."/>
        </authorList>
    </citation>
    <scope>NUCLEOTIDE SEQUENCE</scope>
    <source>
        <strain evidence="4">JCM 4391</strain>
    </source>
</reference>
<keyword evidence="2" id="KW-0012">Acyltransferase</keyword>
<comment type="caution">
    <text evidence="4">The sequence shown here is derived from an EMBL/GenBank/DDBJ whole genome shotgun (WGS) entry which is preliminary data.</text>
</comment>
<dbReference type="Gene3D" id="3.40.630.30">
    <property type="match status" value="1"/>
</dbReference>
<proteinExistence type="predicted"/>
<dbReference type="PROSITE" id="PS51186">
    <property type="entry name" value="GNAT"/>
    <property type="match status" value="2"/>
</dbReference>
<dbReference type="GO" id="GO:0016747">
    <property type="term" value="F:acyltransferase activity, transferring groups other than amino-acyl groups"/>
    <property type="evidence" value="ECO:0007669"/>
    <property type="project" value="InterPro"/>
</dbReference>
<dbReference type="CDD" id="cd04301">
    <property type="entry name" value="NAT_SF"/>
    <property type="match status" value="2"/>
</dbReference>
<evidence type="ECO:0000256" key="1">
    <source>
        <dbReference type="ARBA" id="ARBA00022679"/>
    </source>
</evidence>
<evidence type="ECO:0000313" key="4">
    <source>
        <dbReference type="EMBL" id="GGU38554.1"/>
    </source>
</evidence>
<dbReference type="InterPro" id="IPR016181">
    <property type="entry name" value="Acyl_CoA_acyltransferase"/>
</dbReference>
<reference evidence="4" key="1">
    <citation type="journal article" date="2014" name="Int. J. Syst. Evol. Microbiol.">
        <title>Complete genome sequence of Corynebacterium casei LMG S-19264T (=DSM 44701T), isolated from a smear-ripened cheese.</title>
        <authorList>
            <consortium name="US DOE Joint Genome Institute (JGI-PGF)"/>
            <person name="Walter F."/>
            <person name="Albersmeier A."/>
            <person name="Kalinowski J."/>
            <person name="Ruckert C."/>
        </authorList>
    </citation>
    <scope>NUCLEOTIDE SEQUENCE</scope>
    <source>
        <strain evidence="4">JCM 4391</strain>
    </source>
</reference>
<evidence type="ECO:0000256" key="2">
    <source>
        <dbReference type="ARBA" id="ARBA00023315"/>
    </source>
</evidence>
<dbReference type="AlphaFoldDB" id="A0A918HX00"/>
<protein>
    <recommendedName>
        <fullName evidence="3">N-acetyltransferase domain-containing protein</fullName>
    </recommendedName>
</protein>
<organism evidence="4 5">
    <name type="scientific">Streptomyces lavendofoliae</name>
    <dbReference type="NCBI Taxonomy" id="67314"/>
    <lineage>
        <taxon>Bacteria</taxon>
        <taxon>Bacillati</taxon>
        <taxon>Actinomycetota</taxon>
        <taxon>Actinomycetes</taxon>
        <taxon>Kitasatosporales</taxon>
        <taxon>Streptomycetaceae</taxon>
        <taxon>Streptomyces</taxon>
    </lineage>
</organism>
<dbReference type="InterPro" id="IPR050832">
    <property type="entry name" value="Bact_Acetyltransf"/>
</dbReference>
<dbReference type="EMBL" id="BMTP01000006">
    <property type="protein sequence ID" value="GGU38554.1"/>
    <property type="molecule type" value="Genomic_DNA"/>
</dbReference>
<dbReference type="Proteomes" id="UP000636661">
    <property type="component" value="Unassembled WGS sequence"/>
</dbReference>
<evidence type="ECO:0000259" key="3">
    <source>
        <dbReference type="PROSITE" id="PS51186"/>
    </source>
</evidence>
<gene>
    <name evidence="4" type="ORF">GCM10010274_27450</name>
</gene>